<feature type="transmembrane region" description="Helical" evidence="11">
    <location>
        <begin position="546"/>
        <end position="564"/>
    </location>
</feature>
<evidence type="ECO:0000256" key="10">
    <source>
        <dbReference type="SAM" id="MobiDB-lite"/>
    </source>
</evidence>
<comment type="similarity">
    <text evidence="2">Belongs to the ERG4/ERG24 family.</text>
</comment>
<feature type="region of interest" description="Disordered" evidence="10">
    <location>
        <begin position="298"/>
        <end position="328"/>
    </location>
</feature>
<feature type="compositionally biased region" description="Polar residues" evidence="10">
    <location>
        <begin position="78"/>
        <end position="104"/>
    </location>
</feature>
<evidence type="ECO:0000256" key="8">
    <source>
        <dbReference type="ARBA" id="ARBA00023170"/>
    </source>
</evidence>
<dbReference type="PANTHER" id="PTHR21257:SF55">
    <property type="entry name" value="DELTA(14)-STEROL REDUCTASE LBR"/>
    <property type="match status" value="1"/>
</dbReference>
<dbReference type="SUPFAM" id="SSF63748">
    <property type="entry name" value="Tudor/PWWP/MBT"/>
    <property type="match status" value="1"/>
</dbReference>
<feature type="transmembrane region" description="Helical" evidence="11">
    <location>
        <begin position="615"/>
        <end position="633"/>
    </location>
</feature>
<dbReference type="AlphaFoldDB" id="A0A7R9I4L4"/>
<dbReference type="Pfam" id="PF09465">
    <property type="entry name" value="LBR_tudor"/>
    <property type="match status" value="1"/>
</dbReference>
<keyword evidence="5 11" id="KW-1133">Transmembrane helix</keyword>
<evidence type="ECO:0000256" key="2">
    <source>
        <dbReference type="ARBA" id="ARBA00005402"/>
    </source>
</evidence>
<evidence type="ECO:0000256" key="4">
    <source>
        <dbReference type="ARBA" id="ARBA00022692"/>
    </source>
</evidence>
<dbReference type="GO" id="GO:0005637">
    <property type="term" value="C:nuclear inner membrane"/>
    <property type="evidence" value="ECO:0007669"/>
    <property type="project" value="UniProtKB-SubCell"/>
</dbReference>
<feature type="domain" description="Lamin-B receptor of TUDOR" evidence="12">
    <location>
        <begin position="2"/>
        <end position="40"/>
    </location>
</feature>
<dbReference type="GO" id="GO:0003677">
    <property type="term" value="F:DNA binding"/>
    <property type="evidence" value="ECO:0007669"/>
    <property type="project" value="UniProtKB-KW"/>
</dbReference>
<keyword evidence="3" id="KW-0597">Phosphoprotein</keyword>
<organism evidence="13">
    <name type="scientific">Timema bartmani</name>
    <dbReference type="NCBI Taxonomy" id="61472"/>
    <lineage>
        <taxon>Eukaryota</taxon>
        <taxon>Metazoa</taxon>
        <taxon>Ecdysozoa</taxon>
        <taxon>Arthropoda</taxon>
        <taxon>Hexapoda</taxon>
        <taxon>Insecta</taxon>
        <taxon>Pterygota</taxon>
        <taxon>Neoptera</taxon>
        <taxon>Polyneoptera</taxon>
        <taxon>Phasmatodea</taxon>
        <taxon>Timematodea</taxon>
        <taxon>Timematoidea</taxon>
        <taxon>Timematidae</taxon>
        <taxon>Timema</taxon>
    </lineage>
</organism>
<dbReference type="InterPro" id="IPR019023">
    <property type="entry name" value="Lamin-B_rcpt_of_tudor"/>
</dbReference>
<dbReference type="GO" id="GO:0006695">
    <property type="term" value="P:cholesterol biosynthetic process"/>
    <property type="evidence" value="ECO:0007669"/>
    <property type="project" value="TreeGrafter"/>
</dbReference>
<feature type="region of interest" description="Disordered" evidence="10">
    <location>
        <begin position="48"/>
        <end position="149"/>
    </location>
</feature>
<feature type="transmembrane region" description="Helical" evidence="11">
    <location>
        <begin position="492"/>
        <end position="512"/>
    </location>
</feature>
<gene>
    <name evidence="13" type="ORF">TBIB3V08_LOCUS9813</name>
</gene>
<evidence type="ECO:0000256" key="7">
    <source>
        <dbReference type="ARBA" id="ARBA00023136"/>
    </source>
</evidence>
<feature type="compositionally biased region" description="Low complexity" evidence="10">
    <location>
        <begin position="57"/>
        <end position="71"/>
    </location>
</feature>
<keyword evidence="9" id="KW-0539">Nucleus</keyword>
<feature type="compositionally biased region" description="Basic residues" evidence="10">
    <location>
        <begin position="135"/>
        <end position="144"/>
    </location>
</feature>
<dbReference type="GO" id="GO:0005789">
    <property type="term" value="C:endoplasmic reticulum membrane"/>
    <property type="evidence" value="ECO:0007669"/>
    <property type="project" value="TreeGrafter"/>
</dbReference>
<feature type="compositionally biased region" description="Polar residues" evidence="10">
    <location>
        <begin position="309"/>
        <end position="319"/>
    </location>
</feature>
<dbReference type="InterPro" id="IPR001171">
    <property type="entry name" value="ERG24_DHCR-like"/>
</dbReference>
<evidence type="ECO:0000256" key="6">
    <source>
        <dbReference type="ARBA" id="ARBA00023125"/>
    </source>
</evidence>
<dbReference type="Pfam" id="PF01222">
    <property type="entry name" value="ERG4_ERG24"/>
    <property type="match status" value="1"/>
</dbReference>
<evidence type="ECO:0000256" key="3">
    <source>
        <dbReference type="ARBA" id="ARBA00022553"/>
    </source>
</evidence>
<protein>
    <recommendedName>
        <fullName evidence="12">Lamin-B receptor of TUDOR domain-containing protein</fullName>
    </recommendedName>
</protein>
<reference evidence="13" key="1">
    <citation type="submission" date="2020-11" db="EMBL/GenBank/DDBJ databases">
        <authorList>
            <person name="Tran Van P."/>
        </authorList>
    </citation>
    <scope>NUCLEOTIDE SEQUENCE</scope>
</reference>
<feature type="compositionally biased region" description="Low complexity" evidence="10">
    <location>
        <begin position="118"/>
        <end position="134"/>
    </location>
</feature>
<evidence type="ECO:0000256" key="11">
    <source>
        <dbReference type="SAM" id="Phobius"/>
    </source>
</evidence>
<feature type="transmembrane region" description="Helical" evidence="11">
    <location>
        <begin position="421"/>
        <end position="444"/>
    </location>
</feature>
<comment type="subcellular location">
    <subcellularLocation>
        <location evidence="1">Nucleus inner membrane</location>
        <topology evidence="1">Multi-pass membrane protein</topology>
    </subcellularLocation>
</comment>
<dbReference type="GO" id="GO:0050613">
    <property type="term" value="F:Delta14-sterol reductase activity"/>
    <property type="evidence" value="ECO:0007669"/>
    <property type="project" value="TreeGrafter"/>
</dbReference>
<evidence type="ECO:0000259" key="12">
    <source>
        <dbReference type="Pfam" id="PF09465"/>
    </source>
</evidence>
<feature type="transmembrane region" description="Helical" evidence="11">
    <location>
        <begin position="377"/>
        <end position="400"/>
    </location>
</feature>
<feature type="transmembrane region" description="Helical" evidence="11">
    <location>
        <begin position="464"/>
        <end position="480"/>
    </location>
</feature>
<keyword evidence="4 11" id="KW-0812">Transmembrane</keyword>
<proteinExistence type="inferred from homology"/>
<evidence type="ECO:0000256" key="1">
    <source>
        <dbReference type="ARBA" id="ARBA00004473"/>
    </source>
</evidence>
<keyword evidence="7 11" id="KW-0472">Membrane</keyword>
<name>A0A7R9I4L4_9NEOP</name>
<evidence type="ECO:0000256" key="9">
    <source>
        <dbReference type="ARBA" id="ARBA00023242"/>
    </source>
</evidence>
<feature type="transmembrane region" description="Helical" evidence="11">
    <location>
        <begin position="576"/>
        <end position="595"/>
    </location>
</feature>
<dbReference type="PANTHER" id="PTHR21257">
    <property type="entry name" value="DELTA(14)-STEROL REDUCTASE"/>
    <property type="match status" value="1"/>
</dbReference>
<evidence type="ECO:0000313" key="13">
    <source>
        <dbReference type="EMBL" id="CAD7447500.1"/>
    </source>
</evidence>
<evidence type="ECO:0000256" key="5">
    <source>
        <dbReference type="ARBA" id="ARBA00022989"/>
    </source>
</evidence>
<feature type="region of interest" description="Disordered" evidence="10">
    <location>
        <begin position="239"/>
        <end position="279"/>
    </location>
</feature>
<feature type="compositionally biased region" description="Low complexity" evidence="10">
    <location>
        <begin position="257"/>
        <end position="268"/>
    </location>
</feature>
<dbReference type="Gene3D" id="2.30.30.140">
    <property type="match status" value="1"/>
</dbReference>
<dbReference type="EMBL" id="OD568948">
    <property type="protein sequence ID" value="CAD7447500.1"/>
    <property type="molecule type" value="Genomic_DNA"/>
</dbReference>
<keyword evidence="6" id="KW-0238">DNA-binding</keyword>
<accession>A0A7R9I4L4</accession>
<keyword evidence="8" id="KW-0675">Receptor</keyword>
<sequence>MKFSKGEAVRAKWPGSSLYYEGVIVESGDGDALVEFEEGTQYRIGLKHIKNDKMFKSPSRPSNPNSTPPRMSTRRSPGRTNRSPTRTSKSPARTSKSPARTSKSPGRISKKLSKEEISSSSNKSQTSKMELTPPTKKKSTRSPTRKANSVAEPVVFVKKVSVTSKPFGTTVSRTTVLETKKSVRSFETADVPHVSATKDSKTYITGREQRPLLSEDFKLSFLGRQPHMLIPSREHTWRKPTVTSTHEDSTEMTYKFSSNSGSSMKSPSTESLLKSGRSLQREDSPFVSIARRSIRGDSPFLVGDRGSTRSDSPSVSTAGRSVREDSPAVTLLRRETTGSVLRELNSHSTPIREITPLPTQIYSPKFKLYDYKPIVEFGGWFGALAFIFILPISVLALHLHCNKTSCSFVDNTLNIPLNWQAYFDPMAAAIYLGFVAFLLVLYFLPVGEHIEAVDNRAVSYRCNGFLTTLVGVAVVVGLHYQGYPVTLVYDKYIQLIVSSLVFGYILAFVLFFKGGRVPSYSNNHIYLFWMGRDVTPHFGPVAVKVLIFRIGVIGSVVLTSALVVKHFGPNPSQYSPTLVVSVAIQIIYLLDSLWFEKVWATSFEFKYEGVGAMLAAGYCVYPFLNTLVVKYVVEHR</sequence>